<sequence>MVDVPSEAMGLGEFVKAEAGDELAAVRVAFERLAAARDRGCVDGASAGFAAAVASFHDRARKRLLTGEFLAFGRPMGGPWAPSVQIDPAWWRGLAWGSDGGLERFVAATKWRPKPAGDWAVAWPEAFGRIELPGGADLMAEVAFGWLQSVRLDVVSRGVCPQEQRNGWRVLGVEYAADPAPLVCSVIRAAAVSPEAACRAWLRGLVEAGDPEEAKPRYLRQAQDRFGVSREAFRFIWAEATRGRTAWTRPGRRS</sequence>
<gene>
    <name evidence="1" type="ORF">DF3PB_80029</name>
</gene>
<protein>
    <submittedName>
        <fullName evidence="1">Uncharacterized protein</fullName>
    </submittedName>
</protein>
<dbReference type="EMBL" id="UIDG01000634">
    <property type="protein sequence ID" value="SUS08661.1"/>
    <property type="molecule type" value="Genomic_DNA"/>
</dbReference>
<dbReference type="AlphaFoldDB" id="A0A380TLQ1"/>
<reference evidence="1" key="1">
    <citation type="submission" date="2018-07" db="EMBL/GenBank/DDBJ databases">
        <authorList>
            <person name="Quirk P.G."/>
            <person name="Krulwich T.A."/>
        </authorList>
    </citation>
    <scope>NUCLEOTIDE SEQUENCE</scope>
</reference>
<name>A0A380TLQ1_9ZZZZ</name>
<proteinExistence type="predicted"/>
<accession>A0A380TLQ1</accession>
<organism evidence="1">
    <name type="scientific">metagenome</name>
    <dbReference type="NCBI Taxonomy" id="256318"/>
    <lineage>
        <taxon>unclassified sequences</taxon>
        <taxon>metagenomes</taxon>
    </lineage>
</organism>
<evidence type="ECO:0000313" key="1">
    <source>
        <dbReference type="EMBL" id="SUS08661.1"/>
    </source>
</evidence>